<gene>
    <name evidence="3" type="ORF">CEUTPL_LOCUS13904</name>
</gene>
<proteinExistence type="predicted"/>
<evidence type="ECO:0000256" key="2">
    <source>
        <dbReference type="SAM" id="Phobius"/>
    </source>
</evidence>
<keyword evidence="2" id="KW-1133">Transmembrane helix</keyword>
<evidence type="ECO:0000313" key="3">
    <source>
        <dbReference type="EMBL" id="CAH1135544.1"/>
    </source>
</evidence>
<reference evidence="3" key="1">
    <citation type="submission" date="2022-01" db="EMBL/GenBank/DDBJ databases">
        <authorList>
            <person name="King R."/>
        </authorList>
    </citation>
    <scope>NUCLEOTIDE SEQUENCE</scope>
</reference>
<feature type="region of interest" description="Disordered" evidence="1">
    <location>
        <begin position="175"/>
        <end position="200"/>
    </location>
</feature>
<protein>
    <submittedName>
        <fullName evidence="3">Uncharacterized protein</fullName>
    </submittedName>
</protein>
<dbReference type="AlphaFoldDB" id="A0A9P0DJI2"/>
<organism evidence="3 4">
    <name type="scientific">Ceutorhynchus assimilis</name>
    <name type="common">cabbage seed weevil</name>
    <dbReference type="NCBI Taxonomy" id="467358"/>
    <lineage>
        <taxon>Eukaryota</taxon>
        <taxon>Metazoa</taxon>
        <taxon>Ecdysozoa</taxon>
        <taxon>Arthropoda</taxon>
        <taxon>Hexapoda</taxon>
        <taxon>Insecta</taxon>
        <taxon>Pterygota</taxon>
        <taxon>Neoptera</taxon>
        <taxon>Endopterygota</taxon>
        <taxon>Coleoptera</taxon>
        <taxon>Polyphaga</taxon>
        <taxon>Cucujiformia</taxon>
        <taxon>Curculionidae</taxon>
        <taxon>Ceutorhynchinae</taxon>
        <taxon>Ceutorhynchus</taxon>
    </lineage>
</organism>
<feature type="transmembrane region" description="Helical" evidence="2">
    <location>
        <begin position="52"/>
        <end position="69"/>
    </location>
</feature>
<dbReference type="EMBL" id="OU892285">
    <property type="protein sequence ID" value="CAH1135544.1"/>
    <property type="molecule type" value="Genomic_DNA"/>
</dbReference>
<feature type="transmembrane region" description="Helical" evidence="2">
    <location>
        <begin position="98"/>
        <end position="120"/>
    </location>
</feature>
<keyword evidence="2" id="KW-0812">Transmembrane</keyword>
<keyword evidence="4" id="KW-1185">Reference proteome</keyword>
<evidence type="ECO:0000256" key="1">
    <source>
        <dbReference type="SAM" id="MobiDB-lite"/>
    </source>
</evidence>
<feature type="compositionally biased region" description="Polar residues" evidence="1">
    <location>
        <begin position="175"/>
        <end position="190"/>
    </location>
</feature>
<dbReference type="Proteomes" id="UP001152799">
    <property type="component" value="Chromosome 9"/>
</dbReference>
<keyword evidence="2" id="KW-0472">Membrane</keyword>
<sequence>MQECLNHNWSLTIPHLNLTSSDKLLAEIRANLKDTASQGHDTYVWHTEKHSIMFIWNIILSLLVSYLMFHRPTAMMQGLMLPPVMGQMPQDKKLEHDAVFYITWAVFTVFLLYLISRLIAKYWEKYKNSPTTNHNSPPGRTFILEIPEVASLENMSANAPIQCKLSETQQQSTTKMTPHCHGTTNEQPECNINKKHRPAK</sequence>
<accession>A0A9P0DJI2</accession>
<name>A0A9P0DJI2_9CUCU</name>
<dbReference type="OrthoDB" id="6770879at2759"/>
<evidence type="ECO:0000313" key="4">
    <source>
        <dbReference type="Proteomes" id="UP001152799"/>
    </source>
</evidence>